<gene>
    <name evidence="1" type="ORF">KS4_24820</name>
</gene>
<dbReference type="Gene3D" id="2.40.50.320">
    <property type="entry name" value="Copper binding periplasmic protein CusF"/>
    <property type="match status" value="1"/>
</dbReference>
<accession>A0A517YW10</accession>
<proteinExistence type="predicted"/>
<evidence type="ECO:0000313" key="1">
    <source>
        <dbReference type="EMBL" id="QDU34413.1"/>
    </source>
</evidence>
<dbReference type="RefSeq" id="WP_145078205.1">
    <property type="nucleotide sequence ID" value="NZ_CP036425.1"/>
</dbReference>
<dbReference type="InterPro" id="IPR021647">
    <property type="entry name" value="CusF_Ec"/>
</dbReference>
<dbReference type="AlphaFoldDB" id="A0A517YW10"/>
<protein>
    <submittedName>
        <fullName evidence="1">Copper binding periplasmic protein CusF</fullName>
    </submittedName>
</protein>
<evidence type="ECO:0000313" key="2">
    <source>
        <dbReference type="Proteomes" id="UP000317369"/>
    </source>
</evidence>
<dbReference type="KEGG" id="pcor:KS4_24820"/>
<name>A0A517YW10_9BACT</name>
<dbReference type="Pfam" id="PF11604">
    <property type="entry name" value="CusF_Ec"/>
    <property type="match status" value="1"/>
</dbReference>
<organism evidence="1 2">
    <name type="scientific">Poriferisphaera corsica</name>
    <dbReference type="NCBI Taxonomy" id="2528020"/>
    <lineage>
        <taxon>Bacteria</taxon>
        <taxon>Pseudomonadati</taxon>
        <taxon>Planctomycetota</taxon>
        <taxon>Phycisphaerae</taxon>
        <taxon>Phycisphaerales</taxon>
        <taxon>Phycisphaeraceae</taxon>
        <taxon>Poriferisphaera</taxon>
    </lineage>
</organism>
<keyword evidence="2" id="KW-1185">Reference proteome</keyword>
<dbReference type="EMBL" id="CP036425">
    <property type="protein sequence ID" value="QDU34413.1"/>
    <property type="molecule type" value="Genomic_DNA"/>
</dbReference>
<dbReference type="PROSITE" id="PS51257">
    <property type="entry name" value="PROKAR_LIPOPROTEIN"/>
    <property type="match status" value="1"/>
</dbReference>
<reference evidence="1 2" key="1">
    <citation type="submission" date="2019-02" db="EMBL/GenBank/DDBJ databases">
        <title>Deep-cultivation of Planctomycetes and their phenomic and genomic characterization uncovers novel biology.</title>
        <authorList>
            <person name="Wiegand S."/>
            <person name="Jogler M."/>
            <person name="Boedeker C."/>
            <person name="Pinto D."/>
            <person name="Vollmers J."/>
            <person name="Rivas-Marin E."/>
            <person name="Kohn T."/>
            <person name="Peeters S.H."/>
            <person name="Heuer A."/>
            <person name="Rast P."/>
            <person name="Oberbeckmann S."/>
            <person name="Bunk B."/>
            <person name="Jeske O."/>
            <person name="Meyerdierks A."/>
            <person name="Storesund J.E."/>
            <person name="Kallscheuer N."/>
            <person name="Luecker S."/>
            <person name="Lage O.M."/>
            <person name="Pohl T."/>
            <person name="Merkel B.J."/>
            <person name="Hornburger P."/>
            <person name="Mueller R.-W."/>
            <person name="Bruemmer F."/>
            <person name="Labrenz M."/>
            <person name="Spormann A.M."/>
            <person name="Op den Camp H."/>
            <person name="Overmann J."/>
            <person name="Amann R."/>
            <person name="Jetten M.S.M."/>
            <person name="Mascher T."/>
            <person name="Medema M.H."/>
            <person name="Devos D.P."/>
            <person name="Kaster A.-K."/>
            <person name="Ovreas L."/>
            <person name="Rohde M."/>
            <person name="Galperin M.Y."/>
            <person name="Jogler C."/>
        </authorList>
    </citation>
    <scope>NUCLEOTIDE SEQUENCE [LARGE SCALE GENOMIC DNA]</scope>
    <source>
        <strain evidence="1 2">KS4</strain>
    </source>
</reference>
<dbReference type="OrthoDB" id="291652at2"/>
<dbReference type="InterPro" id="IPR042230">
    <property type="entry name" value="CusF_sf"/>
</dbReference>
<dbReference type="Proteomes" id="UP000317369">
    <property type="component" value="Chromosome"/>
</dbReference>
<sequence>MRMKDYIGMKRQVLGLLAVGACIVVGLNLTGCDKQEQSKTPEVVMSDVKPAASYEVRGIVKSMPAEGGKMLLQHEAIPSFKNKKGRVVGMNSMTMPFPVGEGVEMSGLKEEDKVEVTFVVTWGEKPYYITEIEKLPAETELNFGEMSMDMHGESGEH</sequence>